<proteinExistence type="predicted"/>
<evidence type="ECO:0000313" key="2">
    <source>
        <dbReference type="Proteomes" id="UP001165289"/>
    </source>
</evidence>
<keyword evidence="2" id="KW-1185">Reference proteome</keyword>
<dbReference type="EMBL" id="JAKMXF010000295">
    <property type="protein sequence ID" value="KAI6653124.1"/>
    <property type="molecule type" value="Genomic_DNA"/>
</dbReference>
<organism evidence="1 2">
    <name type="scientific">Oopsacas minuta</name>
    <dbReference type="NCBI Taxonomy" id="111878"/>
    <lineage>
        <taxon>Eukaryota</taxon>
        <taxon>Metazoa</taxon>
        <taxon>Porifera</taxon>
        <taxon>Hexactinellida</taxon>
        <taxon>Hexasterophora</taxon>
        <taxon>Lyssacinosida</taxon>
        <taxon>Leucopsacidae</taxon>
        <taxon>Oopsacas</taxon>
    </lineage>
</organism>
<name>A0AAV7JX87_9METZ</name>
<protein>
    <submittedName>
        <fullName evidence="1">52 kDa repressor of the inhibitor of the protein kinase-like</fullName>
    </submittedName>
</protein>
<reference evidence="1 2" key="1">
    <citation type="journal article" date="2023" name="BMC Biol.">
        <title>The compact genome of the sponge Oopsacas minuta (Hexactinellida) is lacking key metazoan core genes.</title>
        <authorList>
            <person name="Santini S."/>
            <person name="Schenkelaars Q."/>
            <person name="Jourda C."/>
            <person name="Duchesne M."/>
            <person name="Belahbib H."/>
            <person name="Rocher C."/>
            <person name="Selva M."/>
            <person name="Riesgo A."/>
            <person name="Vervoort M."/>
            <person name="Leys S.P."/>
            <person name="Kodjabachian L."/>
            <person name="Le Bivic A."/>
            <person name="Borchiellini C."/>
            <person name="Claverie J.M."/>
            <person name="Renard E."/>
        </authorList>
    </citation>
    <scope>NUCLEOTIDE SEQUENCE [LARGE SCALE GENOMIC DNA]</scope>
    <source>
        <strain evidence="1">SPO-2</strain>
    </source>
</reference>
<gene>
    <name evidence="1" type="ORF">LOD99_3960</name>
</gene>
<sequence>MSSPITFSINYLTKNLVDSCIGLIRADFINFAECDSGITGRCLADKITGTLHSYGLDLINLRGQAYDGAVNMAGSIKDSLTDAMSLQLAIRTTDFIAPLAITSCSLKYIEALTTNLQAEAKDIVEAVRELTLLEAILRDITIVCLVLSSRCALTSVLCHMYHVDAVVKVMRIMCMLTLHQNIIADVYLSLFFTTCL</sequence>
<accession>A0AAV7JX87</accession>
<dbReference type="Proteomes" id="UP001165289">
    <property type="component" value="Unassembled WGS sequence"/>
</dbReference>
<evidence type="ECO:0000313" key="1">
    <source>
        <dbReference type="EMBL" id="KAI6653124.1"/>
    </source>
</evidence>
<dbReference type="AlphaFoldDB" id="A0AAV7JX87"/>
<comment type="caution">
    <text evidence="1">The sequence shown here is derived from an EMBL/GenBank/DDBJ whole genome shotgun (WGS) entry which is preliminary data.</text>
</comment>